<dbReference type="InterPro" id="IPR001296">
    <property type="entry name" value="Glyco_trans_1"/>
</dbReference>
<organism evidence="2 3">
    <name type="scientific">Chloroherpeton thalassium (strain ATCC 35110 / GB-78)</name>
    <dbReference type="NCBI Taxonomy" id="517418"/>
    <lineage>
        <taxon>Bacteria</taxon>
        <taxon>Pseudomonadati</taxon>
        <taxon>Chlorobiota</taxon>
        <taxon>Chlorobiia</taxon>
        <taxon>Chlorobiales</taxon>
        <taxon>Chloroherpetonaceae</taxon>
        <taxon>Chloroherpeton</taxon>
    </lineage>
</organism>
<dbReference type="RefSeq" id="WP_012499090.1">
    <property type="nucleotide sequence ID" value="NC_011026.1"/>
</dbReference>
<dbReference type="Pfam" id="PF00534">
    <property type="entry name" value="Glycos_transf_1"/>
    <property type="match status" value="1"/>
</dbReference>
<dbReference type="CDD" id="cd03801">
    <property type="entry name" value="GT4_PimA-like"/>
    <property type="match status" value="1"/>
</dbReference>
<name>B3QV52_CHLT3</name>
<gene>
    <name evidence="2" type="ordered locus">Ctha_0535</name>
</gene>
<dbReference type="eggNOG" id="COG0438">
    <property type="taxonomic scope" value="Bacteria"/>
</dbReference>
<dbReference type="Proteomes" id="UP000001208">
    <property type="component" value="Chromosome"/>
</dbReference>
<dbReference type="HOGENOM" id="CLU_009583_37_1_10"/>
<reference evidence="2 3" key="1">
    <citation type="submission" date="2008-06" db="EMBL/GenBank/DDBJ databases">
        <title>Complete sequence of Chloroherpeton thalassium ATCC 35110.</title>
        <authorList>
            <consortium name="US DOE Joint Genome Institute"/>
            <person name="Lucas S."/>
            <person name="Copeland A."/>
            <person name="Lapidus A."/>
            <person name="Glavina del Rio T."/>
            <person name="Dalin E."/>
            <person name="Tice H."/>
            <person name="Bruce D."/>
            <person name="Goodwin L."/>
            <person name="Pitluck S."/>
            <person name="Schmutz J."/>
            <person name="Larimer F."/>
            <person name="Land M."/>
            <person name="Hauser L."/>
            <person name="Kyrpides N."/>
            <person name="Mikhailova N."/>
            <person name="Liu Z."/>
            <person name="Li T."/>
            <person name="Zhao F."/>
            <person name="Overmann J."/>
            <person name="Bryant D.A."/>
            <person name="Richardson P."/>
        </authorList>
    </citation>
    <scope>NUCLEOTIDE SEQUENCE [LARGE SCALE GENOMIC DNA]</scope>
    <source>
        <strain evidence="3">ATCC 35110 / GB-78</strain>
    </source>
</reference>
<dbReference type="AlphaFoldDB" id="B3QV52"/>
<dbReference type="KEGG" id="cts:Ctha_0535"/>
<dbReference type="EMBL" id="CP001100">
    <property type="protein sequence ID" value="ACF13006.1"/>
    <property type="molecule type" value="Genomic_DNA"/>
</dbReference>
<evidence type="ECO:0000259" key="1">
    <source>
        <dbReference type="Pfam" id="PF00534"/>
    </source>
</evidence>
<dbReference type="STRING" id="517418.Ctha_0535"/>
<evidence type="ECO:0000313" key="3">
    <source>
        <dbReference type="Proteomes" id="UP000001208"/>
    </source>
</evidence>
<dbReference type="PANTHER" id="PTHR12526">
    <property type="entry name" value="GLYCOSYLTRANSFERASE"/>
    <property type="match status" value="1"/>
</dbReference>
<keyword evidence="3" id="KW-1185">Reference proteome</keyword>
<evidence type="ECO:0000313" key="2">
    <source>
        <dbReference type="EMBL" id="ACF13006.1"/>
    </source>
</evidence>
<dbReference type="SUPFAM" id="SSF53756">
    <property type="entry name" value="UDP-Glycosyltransferase/glycogen phosphorylase"/>
    <property type="match status" value="1"/>
</dbReference>
<dbReference type="OrthoDB" id="596635at2"/>
<dbReference type="CAZy" id="GT4">
    <property type="family name" value="Glycosyltransferase Family 4"/>
</dbReference>
<feature type="domain" description="Glycosyl transferase family 1" evidence="1">
    <location>
        <begin position="156"/>
        <end position="309"/>
    </location>
</feature>
<proteinExistence type="predicted"/>
<keyword evidence="2" id="KW-0808">Transferase</keyword>
<protein>
    <submittedName>
        <fullName evidence="2">Glycosyl transferase group 1</fullName>
    </submittedName>
</protein>
<accession>B3QV52</accession>
<dbReference type="GO" id="GO:0016757">
    <property type="term" value="F:glycosyltransferase activity"/>
    <property type="evidence" value="ECO:0007669"/>
    <property type="project" value="InterPro"/>
</dbReference>
<sequence>MIESYFFPEILHRLPFVVKSIGQYNVYHLVNSLFDLRVSGADLDCDVFHGFEGCSLYSMRAAKKRGAITVLDEATYHISETIQLFRDEYQLLALNMPKWVEKGDLTIKRKYLEFKVSDYVFVGSEKIKKDFIKHEKRTPESIFVIPYGCNLERFRPGKKEDSTFRIVFVGIIGVRKGAYYILEAFKQLKLKNAEFILISPIDEDFQPIFNKYKDIVTHINGVSQQELNRYLNNASVFVLPSIVESFGMATAEAMACGVPVIVSENCGMTCQDGVEGFVVPIRNIEALKEKILFLYNNQKRAKEMGQEGIEYVKQFTWDNYYSKIAKAYNTILQTAK</sequence>
<dbReference type="Gene3D" id="3.40.50.2000">
    <property type="entry name" value="Glycogen Phosphorylase B"/>
    <property type="match status" value="2"/>
</dbReference>